<evidence type="ECO:0000313" key="1">
    <source>
        <dbReference type="EMBL" id="KAI6092638.1"/>
    </source>
</evidence>
<accession>A0ACC0DII4</accession>
<comment type="caution">
    <text evidence="1">The sequence shown here is derived from an EMBL/GenBank/DDBJ whole genome shotgun (WGS) entry which is preliminary data.</text>
</comment>
<proteinExistence type="predicted"/>
<gene>
    <name evidence="1" type="ORF">F4821DRAFT_224529</name>
</gene>
<name>A0ACC0DII4_9PEZI</name>
<keyword evidence="2" id="KW-1185">Reference proteome</keyword>
<sequence length="633" mass="72146">MFTCKACLRRAFASLINPSPRPYRTSTIPRPIYVSTQSRRHKTTYAEAGAPVETTKQDEAPGKDLKLQRVSQSQDWAAQKQLQYLKDPLYIAQHVSKTLEKDNFEEAALVTRKASRNTKVIVSWNHLIDYQLRHDKLHAGIKLYNEMKKRAQLPNAQTFTIIFRGMAKSSHPKLAVSEAVKIYNTMLTSTSRMKPNTIHMNAVLQVCAKAQDIDSMFSIAATANDGLRAPNNLTYTTILNALQASVNKPDYRSLQDFEVTKAKTRVIQQAKAVWQEVISKWRAGSVIIDEELVCAMGRVLLLGDYYDADSLEALVEQTMMIPRDDKVEALQLKSPKDTESLKGTNIAVPPPVKAVSQKIQAPGAPAIGHALPGNNSLSMILLALERTGKTTKIQKYWDIFTKERNVVPDADNWHQLIKVLRRGKNSLKTVSYLRDMPAKLMVPKNFRTAMSTCIRDNLNRSSFDHATEVLEIMQAKLRLPDMQVLQQYLRVAYANKRHFVEQSKDEQAGMMAWGKQIATALDNIWKPYMIMSRHCENDGPESDLKQQLIALARKMIAAYDRVIFSKIVPPEVEEQIKPKRSGLNRVVVRHFEQMREIDPHFRLKDEEDEGEDFTKQFRQRHHKSEKRPAAEGR</sequence>
<evidence type="ECO:0000313" key="2">
    <source>
        <dbReference type="Proteomes" id="UP001497680"/>
    </source>
</evidence>
<organism evidence="1 2">
    <name type="scientific">Hypoxylon rubiginosum</name>
    <dbReference type="NCBI Taxonomy" id="110542"/>
    <lineage>
        <taxon>Eukaryota</taxon>
        <taxon>Fungi</taxon>
        <taxon>Dikarya</taxon>
        <taxon>Ascomycota</taxon>
        <taxon>Pezizomycotina</taxon>
        <taxon>Sordariomycetes</taxon>
        <taxon>Xylariomycetidae</taxon>
        <taxon>Xylariales</taxon>
        <taxon>Hypoxylaceae</taxon>
        <taxon>Hypoxylon</taxon>
    </lineage>
</organism>
<protein>
    <submittedName>
        <fullName evidence="1">Uncharacterized protein</fullName>
    </submittedName>
</protein>
<dbReference type="Proteomes" id="UP001497680">
    <property type="component" value="Unassembled WGS sequence"/>
</dbReference>
<reference evidence="1 2" key="1">
    <citation type="journal article" date="2022" name="New Phytol.">
        <title>Ecological generalism drives hyperdiversity of secondary metabolite gene clusters in xylarialean endophytes.</title>
        <authorList>
            <person name="Franco M.E.E."/>
            <person name="Wisecaver J.H."/>
            <person name="Arnold A.E."/>
            <person name="Ju Y.M."/>
            <person name="Slot J.C."/>
            <person name="Ahrendt S."/>
            <person name="Moore L.P."/>
            <person name="Eastman K.E."/>
            <person name="Scott K."/>
            <person name="Konkel Z."/>
            <person name="Mondo S.J."/>
            <person name="Kuo A."/>
            <person name="Hayes R.D."/>
            <person name="Haridas S."/>
            <person name="Andreopoulos B."/>
            <person name="Riley R."/>
            <person name="LaButti K."/>
            <person name="Pangilinan J."/>
            <person name="Lipzen A."/>
            <person name="Amirebrahimi M."/>
            <person name="Yan J."/>
            <person name="Adam C."/>
            <person name="Keymanesh K."/>
            <person name="Ng V."/>
            <person name="Louie K."/>
            <person name="Northen T."/>
            <person name="Drula E."/>
            <person name="Henrissat B."/>
            <person name="Hsieh H.M."/>
            <person name="Youens-Clark K."/>
            <person name="Lutzoni F."/>
            <person name="Miadlikowska J."/>
            <person name="Eastwood D.C."/>
            <person name="Hamelin R.C."/>
            <person name="Grigoriev I.V."/>
            <person name="U'Ren J.M."/>
        </authorList>
    </citation>
    <scope>NUCLEOTIDE SEQUENCE [LARGE SCALE GENOMIC DNA]</scope>
    <source>
        <strain evidence="1 2">ER1909</strain>
    </source>
</reference>
<dbReference type="EMBL" id="MU394283">
    <property type="protein sequence ID" value="KAI6092638.1"/>
    <property type="molecule type" value="Genomic_DNA"/>
</dbReference>